<sequence>MTDSSRNYYSDHALAVQAEYDRKVAAGEPIKASDIRGIAEARDPRRHAYGSYPTQLSGHTFDGVPFYFRARHGEWELWAPYSRTEEVLVASGDDDTYGTMHADAVDEIVTRELGAGWTPKAGA</sequence>
<protein>
    <submittedName>
        <fullName evidence="1">Uncharacterized protein</fullName>
    </submittedName>
</protein>
<dbReference type="GeneID" id="54999223"/>
<evidence type="ECO:0000313" key="2">
    <source>
        <dbReference type="Proteomes" id="UP000262321"/>
    </source>
</evidence>
<dbReference type="RefSeq" id="YP_009808322.1">
    <property type="nucleotide sequence ID" value="NC_048039.1"/>
</dbReference>
<dbReference type="EMBL" id="MH651176">
    <property type="protein sequence ID" value="AXQ63937.1"/>
    <property type="molecule type" value="Genomic_DNA"/>
</dbReference>
<proteinExistence type="predicted"/>
<dbReference type="KEGG" id="vg:54999223"/>
<evidence type="ECO:0000313" key="1">
    <source>
        <dbReference type="EMBL" id="AXQ63937.1"/>
    </source>
</evidence>
<organism evidence="1 2">
    <name type="scientific">Gordonia phage Horus</name>
    <dbReference type="NCBI Taxonomy" id="2301696"/>
    <lineage>
        <taxon>Viruses</taxon>
        <taxon>Duplodnaviria</taxon>
        <taxon>Heunggongvirae</taxon>
        <taxon>Uroviricota</taxon>
        <taxon>Caudoviricetes</taxon>
        <taxon>Langleyhallvirinae</taxon>
        <taxon>Horusvirus</taxon>
        <taxon>Horusvirus horus</taxon>
    </lineage>
</organism>
<accession>A0A385DZ33</accession>
<dbReference type="Proteomes" id="UP000262321">
    <property type="component" value="Segment"/>
</dbReference>
<keyword evidence="2" id="KW-1185">Reference proteome</keyword>
<gene>
    <name evidence="1" type="primary">85</name>
    <name evidence="1" type="ORF">SEA_HORUS_85</name>
</gene>
<reference evidence="1 2" key="1">
    <citation type="submission" date="2018-07" db="EMBL/GenBank/DDBJ databases">
        <authorList>
            <person name="Said P."/>
            <person name="Hotaki K."/>
            <person name="Hall J.T."/>
            <person name="Leadon S.A."/>
            <person name="Fogarty M.P."/>
            <person name="Warner M.H."/>
            <person name="Garlena R.A."/>
            <person name="Russell D.A."/>
            <person name="Pope W.H."/>
            <person name="Jacobs-Sera D."/>
            <person name="Hatfull G.F."/>
        </authorList>
    </citation>
    <scope>NUCLEOTIDE SEQUENCE [LARGE SCALE GENOMIC DNA]</scope>
</reference>
<name>A0A385DZ33_9CAUD</name>